<sequence>MTDLGQVAGLWRYPVSSLAGQPMQALSFGPDGAEGDRGYGLFDVASGIVAAPDRNPAKWDRAPRVRTRLSEGGGLEVRTPDGEWLTAPDAASDAEIGDYLGFEVAVRPYTDAAPQLADGSTVAPRYRKAPVHLLTTASLARLKALHPDGDPDPRRFRPSILVAMPEVEGEFPESAWLGRRLAIGDLELTVSEPCRRCGFTVIAQDGFDNDPGILRTLVRHNGHNIGVYCTVDRPGRIREGDTLRFL</sequence>
<dbReference type="Proteomes" id="UP000306441">
    <property type="component" value="Unassembled WGS sequence"/>
</dbReference>
<proteinExistence type="predicted"/>
<dbReference type="InterPro" id="IPR011037">
    <property type="entry name" value="Pyrv_Knase-like_insert_dom_sf"/>
</dbReference>
<keyword evidence="3" id="KW-1185">Reference proteome</keyword>
<protein>
    <submittedName>
        <fullName evidence="2">MOSC domain-containing protein</fullName>
    </submittedName>
</protein>
<dbReference type="Gene3D" id="2.40.33.20">
    <property type="entry name" value="PK beta-barrel domain-like"/>
    <property type="match status" value="1"/>
</dbReference>
<organism evidence="2 3">
    <name type="scientific">Ollibium composti</name>
    <dbReference type="NCBI Taxonomy" id="2675109"/>
    <lineage>
        <taxon>Bacteria</taxon>
        <taxon>Pseudomonadati</taxon>
        <taxon>Pseudomonadota</taxon>
        <taxon>Alphaproteobacteria</taxon>
        <taxon>Hyphomicrobiales</taxon>
        <taxon>Phyllobacteriaceae</taxon>
        <taxon>Ollibium</taxon>
    </lineage>
</organism>
<dbReference type="PROSITE" id="PS51340">
    <property type="entry name" value="MOSC"/>
    <property type="match status" value="1"/>
</dbReference>
<gene>
    <name evidence="2" type="ORF">E6C48_10820</name>
</gene>
<evidence type="ECO:0000313" key="2">
    <source>
        <dbReference type="EMBL" id="THF57492.1"/>
    </source>
</evidence>
<dbReference type="RefSeq" id="WP_136357000.1">
    <property type="nucleotide sequence ID" value="NZ_SSNY01000005.1"/>
</dbReference>
<name>A0ABY2Q8D1_9HYPH</name>
<reference evidence="2 3" key="1">
    <citation type="submission" date="2019-04" db="EMBL/GenBank/DDBJ databases">
        <title>Mesorhizobium composti sp. nov., isolated from compost.</title>
        <authorList>
            <person name="Lin S.-Y."/>
            <person name="Hameed A."/>
            <person name="Hsieh Y.-T."/>
            <person name="Young C.-C."/>
        </authorList>
    </citation>
    <scope>NUCLEOTIDE SEQUENCE [LARGE SCALE GENOMIC DNA]</scope>
    <source>
        <strain evidence="2 3">CC-YTH430</strain>
    </source>
</reference>
<evidence type="ECO:0000313" key="3">
    <source>
        <dbReference type="Proteomes" id="UP000306441"/>
    </source>
</evidence>
<evidence type="ECO:0000259" key="1">
    <source>
        <dbReference type="PROSITE" id="PS51340"/>
    </source>
</evidence>
<dbReference type="Pfam" id="PF03473">
    <property type="entry name" value="MOSC"/>
    <property type="match status" value="1"/>
</dbReference>
<feature type="domain" description="MOSC" evidence="1">
    <location>
        <begin position="89"/>
        <end position="246"/>
    </location>
</feature>
<dbReference type="SUPFAM" id="SSF50800">
    <property type="entry name" value="PK beta-barrel domain-like"/>
    <property type="match status" value="1"/>
</dbReference>
<accession>A0ABY2Q8D1</accession>
<dbReference type="EMBL" id="SSNY01000005">
    <property type="protein sequence ID" value="THF57492.1"/>
    <property type="molecule type" value="Genomic_DNA"/>
</dbReference>
<dbReference type="InterPro" id="IPR005302">
    <property type="entry name" value="MoCF_Sase_C"/>
</dbReference>
<comment type="caution">
    <text evidence="2">The sequence shown here is derived from an EMBL/GenBank/DDBJ whole genome shotgun (WGS) entry which is preliminary data.</text>
</comment>